<evidence type="ECO:0000313" key="3">
    <source>
        <dbReference type="Proteomes" id="UP000790580"/>
    </source>
</evidence>
<comment type="caution">
    <text evidence="2">The sequence shown here is derived from an EMBL/GenBank/DDBJ whole genome shotgun (WGS) entry which is preliminary data.</text>
</comment>
<dbReference type="RefSeq" id="WP_088074833.1">
    <property type="nucleotide sequence ID" value="NZ_JAHQCR010000053.1"/>
</dbReference>
<keyword evidence="1" id="KW-1133">Transmembrane helix</keyword>
<accession>A0ABS6JV48</accession>
<reference evidence="2 3" key="1">
    <citation type="submission" date="2021-06" db="EMBL/GenBank/DDBJ databases">
        <title>Bacillus sp. RD4P76, an endophyte from a halophyte.</title>
        <authorList>
            <person name="Sun J.-Q."/>
        </authorList>
    </citation>
    <scope>NUCLEOTIDE SEQUENCE [LARGE SCALE GENOMIC DNA]</scope>
    <source>
        <strain evidence="2 3">JCM 17098</strain>
    </source>
</reference>
<dbReference type="NCBIfam" id="TIGR01167">
    <property type="entry name" value="LPXTG_anchor"/>
    <property type="match status" value="1"/>
</dbReference>
<dbReference type="Proteomes" id="UP000790580">
    <property type="component" value="Unassembled WGS sequence"/>
</dbReference>
<keyword evidence="1" id="KW-0472">Membrane</keyword>
<sequence length="223" mass="25121">MPKKLKLVFMGISSFLVVLVFILSVQQNNRTFADEVPVIITTTPESVLFEVTNMKPGDWADRELTIQNRGEEDFSYHMIASRNSGSEKLYNVLELELQNADGDVLYEGSLGDFTGFDPRPLQALHEEDFSLTVYFPTHLGNDYQGLEVEVEFLFIAEGELPEVVDGISQTPIDDEVLEEEPEDGHILPATATNSYNYLVVGFIVLIAGSAMYFWNRKKSIKVE</sequence>
<keyword evidence="3" id="KW-1185">Reference proteome</keyword>
<keyword evidence="1" id="KW-0812">Transmembrane</keyword>
<gene>
    <name evidence="2" type="ORF">KS407_13530</name>
</gene>
<evidence type="ECO:0000256" key="1">
    <source>
        <dbReference type="SAM" id="Phobius"/>
    </source>
</evidence>
<dbReference type="EMBL" id="JAHQCR010000053">
    <property type="protein sequence ID" value="MBU9722450.1"/>
    <property type="molecule type" value="Genomic_DNA"/>
</dbReference>
<organism evidence="2 3">
    <name type="scientific">Evansella alkalicola</name>
    <dbReference type="NCBI Taxonomy" id="745819"/>
    <lineage>
        <taxon>Bacteria</taxon>
        <taxon>Bacillati</taxon>
        <taxon>Bacillota</taxon>
        <taxon>Bacilli</taxon>
        <taxon>Bacillales</taxon>
        <taxon>Bacillaceae</taxon>
        <taxon>Evansella</taxon>
    </lineage>
</organism>
<protein>
    <submittedName>
        <fullName evidence="2">LPXTG cell wall anchor domain-containing protein</fullName>
    </submittedName>
</protein>
<evidence type="ECO:0000313" key="2">
    <source>
        <dbReference type="EMBL" id="MBU9722450.1"/>
    </source>
</evidence>
<name>A0ABS6JV48_9BACI</name>
<proteinExistence type="predicted"/>
<feature type="transmembrane region" description="Helical" evidence="1">
    <location>
        <begin position="195"/>
        <end position="214"/>
    </location>
</feature>